<comment type="caution">
    <text evidence="1">The sequence shown here is derived from an EMBL/GenBank/DDBJ whole genome shotgun (WGS) entry which is preliminary data.</text>
</comment>
<proteinExistence type="predicted"/>
<evidence type="ECO:0000313" key="2">
    <source>
        <dbReference type="Proteomes" id="UP001253595"/>
    </source>
</evidence>
<accession>A0ABU1UZJ2</accession>
<organism evidence="1 2">
    <name type="scientific">Cellvibrio fibrivorans</name>
    <dbReference type="NCBI Taxonomy" id="126350"/>
    <lineage>
        <taxon>Bacteria</taxon>
        <taxon>Pseudomonadati</taxon>
        <taxon>Pseudomonadota</taxon>
        <taxon>Gammaproteobacteria</taxon>
        <taxon>Cellvibrionales</taxon>
        <taxon>Cellvibrionaceae</taxon>
        <taxon>Cellvibrio</taxon>
    </lineage>
</organism>
<protein>
    <recommendedName>
        <fullName evidence="3">10 kDa chaperonin</fullName>
    </recommendedName>
</protein>
<keyword evidence="2" id="KW-1185">Reference proteome</keyword>
<reference evidence="1 2" key="1">
    <citation type="submission" date="2023-07" db="EMBL/GenBank/DDBJ databases">
        <title>Sorghum-associated microbial communities from plants grown in Nebraska, USA.</title>
        <authorList>
            <person name="Schachtman D."/>
        </authorList>
    </citation>
    <scope>NUCLEOTIDE SEQUENCE [LARGE SCALE GENOMIC DNA]</scope>
    <source>
        <strain evidence="1 2">BE190</strain>
    </source>
</reference>
<sequence>MKAKFVSKPEVKNKSILVTRSDVKAGPPLVVKRHD</sequence>
<dbReference type="Proteomes" id="UP001253595">
    <property type="component" value="Unassembled WGS sequence"/>
</dbReference>
<name>A0ABU1UZJ2_9GAMM</name>
<dbReference type="EMBL" id="JAVDVX010000004">
    <property type="protein sequence ID" value="MDR7090619.1"/>
    <property type="molecule type" value="Genomic_DNA"/>
</dbReference>
<evidence type="ECO:0000313" key="1">
    <source>
        <dbReference type="EMBL" id="MDR7090619.1"/>
    </source>
</evidence>
<gene>
    <name evidence="1" type="ORF">J2X05_002643</name>
</gene>
<evidence type="ECO:0008006" key="3">
    <source>
        <dbReference type="Google" id="ProtNLM"/>
    </source>
</evidence>